<keyword evidence="2" id="KW-0812">Transmembrane</keyword>
<name>A0A9D3PLG3_MEGAT</name>
<comment type="caution">
    <text evidence="5">The sequence shown here is derived from an EMBL/GenBank/DDBJ whole genome shotgun (WGS) entry which is preliminary data.</text>
</comment>
<dbReference type="OrthoDB" id="8758322at2759"/>
<dbReference type="PANTHER" id="PTHR20859">
    <property type="entry name" value="INTERFERON/INTERLEUKIN RECEPTOR"/>
    <property type="match status" value="1"/>
</dbReference>
<dbReference type="GO" id="GO:0004896">
    <property type="term" value="F:cytokine receptor activity"/>
    <property type="evidence" value="ECO:0007669"/>
    <property type="project" value="TreeGrafter"/>
</dbReference>
<feature type="domain" description="Fibronectin type-III" evidence="4">
    <location>
        <begin position="8"/>
        <end position="106"/>
    </location>
</feature>
<accession>A0A9D3PLG3</accession>
<evidence type="ECO:0000313" key="5">
    <source>
        <dbReference type="EMBL" id="KAG7462967.1"/>
    </source>
</evidence>
<keyword evidence="2" id="KW-0472">Membrane</keyword>
<feature type="compositionally biased region" description="Acidic residues" evidence="1">
    <location>
        <begin position="352"/>
        <end position="363"/>
    </location>
</feature>
<sequence length="419" mass="45695">MNEATQILFSLLILNSALHGFSEVPAPANVSILCHNFETVAHWNYPEPSLKPRFFVSVTSYRGGGAKVQKCFNTTHQHCNMTNLILGSPEDSYFVTVSAAVGSNKSADIDSPEFTYNKNMFENILCTLDFPPVDVSFLDGVVDVSFTHPFYIYRGALGKKKRDVDFSYSIFTWVEDEREITESEFTCALKDKECKETVAVLKPEARHCVEINGTLNQFVLTASEKSCYGPQKNSGLSSTYIILLVAIGVLALGFLAWIGVAVFKKLTRGTTFLPKMMVSLISQQRGGGSTMQPESTNVSEVQVSPSSGTTPLLPTVIEDEPAEAEPVVTGSTAPLDRSRFPIGVGVGVGVGVEEEEEEEEEEERGSGGLTESCKGSGQQFWGSGEEQEHSIVSSGYDRPKFTVEMSPGDHVEAYRSAQA</sequence>
<evidence type="ECO:0000313" key="6">
    <source>
        <dbReference type="Proteomes" id="UP001046870"/>
    </source>
</evidence>
<dbReference type="Pfam" id="PF01108">
    <property type="entry name" value="Tissue_fac"/>
    <property type="match status" value="1"/>
</dbReference>
<feature type="transmembrane region" description="Helical" evidence="2">
    <location>
        <begin position="240"/>
        <end position="263"/>
    </location>
</feature>
<dbReference type="InterPro" id="IPR050650">
    <property type="entry name" value="Type-II_Cytokine-TF_Rcpt"/>
</dbReference>
<dbReference type="Gene3D" id="2.60.40.10">
    <property type="entry name" value="Immunoglobulins"/>
    <property type="match status" value="2"/>
</dbReference>
<keyword evidence="2" id="KW-1133">Transmembrane helix</keyword>
<dbReference type="GO" id="GO:0005886">
    <property type="term" value="C:plasma membrane"/>
    <property type="evidence" value="ECO:0007669"/>
    <property type="project" value="TreeGrafter"/>
</dbReference>
<proteinExistence type="predicted"/>
<protein>
    <recommendedName>
        <fullName evidence="4">Fibronectin type-III domain-containing protein</fullName>
    </recommendedName>
</protein>
<dbReference type="InterPro" id="IPR003961">
    <property type="entry name" value="FN3_dom"/>
</dbReference>
<feature type="compositionally biased region" description="Basic and acidic residues" evidence="1">
    <location>
        <begin position="397"/>
        <end position="413"/>
    </location>
</feature>
<dbReference type="AlphaFoldDB" id="A0A9D3PLG3"/>
<dbReference type="PANTHER" id="PTHR20859:SF87">
    <property type="entry name" value="CYTOKINE RECEPTOR FAMILY MEMBER B13-RELATED"/>
    <property type="match status" value="1"/>
</dbReference>
<evidence type="ECO:0000259" key="4">
    <source>
        <dbReference type="Pfam" id="PF01108"/>
    </source>
</evidence>
<evidence type="ECO:0000256" key="1">
    <source>
        <dbReference type="SAM" id="MobiDB-lite"/>
    </source>
</evidence>
<feature type="signal peptide" evidence="3">
    <location>
        <begin position="1"/>
        <end position="20"/>
    </location>
</feature>
<gene>
    <name evidence="5" type="ORF">MATL_G00190340</name>
</gene>
<evidence type="ECO:0000256" key="2">
    <source>
        <dbReference type="SAM" id="Phobius"/>
    </source>
</evidence>
<dbReference type="InterPro" id="IPR013783">
    <property type="entry name" value="Ig-like_fold"/>
</dbReference>
<dbReference type="InterPro" id="IPR036116">
    <property type="entry name" value="FN3_sf"/>
</dbReference>
<keyword evidence="3" id="KW-0732">Signal</keyword>
<keyword evidence="6" id="KW-1185">Reference proteome</keyword>
<feature type="chain" id="PRO_5038359962" description="Fibronectin type-III domain-containing protein" evidence="3">
    <location>
        <begin position="21"/>
        <end position="419"/>
    </location>
</feature>
<feature type="region of interest" description="Disordered" evidence="1">
    <location>
        <begin position="351"/>
        <end position="419"/>
    </location>
</feature>
<organism evidence="5 6">
    <name type="scientific">Megalops atlanticus</name>
    <name type="common">Tarpon</name>
    <name type="synonym">Clupea gigantea</name>
    <dbReference type="NCBI Taxonomy" id="7932"/>
    <lineage>
        <taxon>Eukaryota</taxon>
        <taxon>Metazoa</taxon>
        <taxon>Chordata</taxon>
        <taxon>Craniata</taxon>
        <taxon>Vertebrata</taxon>
        <taxon>Euteleostomi</taxon>
        <taxon>Actinopterygii</taxon>
        <taxon>Neopterygii</taxon>
        <taxon>Teleostei</taxon>
        <taxon>Elopiformes</taxon>
        <taxon>Megalopidae</taxon>
        <taxon>Megalops</taxon>
    </lineage>
</organism>
<reference evidence="5" key="1">
    <citation type="submission" date="2021-01" db="EMBL/GenBank/DDBJ databases">
        <authorList>
            <person name="Zahm M."/>
            <person name="Roques C."/>
            <person name="Cabau C."/>
            <person name="Klopp C."/>
            <person name="Donnadieu C."/>
            <person name="Jouanno E."/>
            <person name="Lampietro C."/>
            <person name="Louis A."/>
            <person name="Herpin A."/>
            <person name="Echchiki A."/>
            <person name="Berthelot C."/>
            <person name="Parey E."/>
            <person name="Roest-Crollius H."/>
            <person name="Braasch I."/>
            <person name="Postlethwait J."/>
            <person name="Bobe J."/>
            <person name="Montfort J."/>
            <person name="Bouchez O."/>
            <person name="Begum T."/>
            <person name="Mejri S."/>
            <person name="Adams A."/>
            <person name="Chen W.-J."/>
            <person name="Guiguen Y."/>
        </authorList>
    </citation>
    <scope>NUCLEOTIDE SEQUENCE</scope>
    <source>
        <strain evidence="5">YG-15Mar2019-1</strain>
        <tissue evidence="5">Brain</tissue>
    </source>
</reference>
<dbReference type="EMBL" id="JAFDVH010000016">
    <property type="protein sequence ID" value="KAG7462967.1"/>
    <property type="molecule type" value="Genomic_DNA"/>
</dbReference>
<dbReference type="SUPFAM" id="SSF49265">
    <property type="entry name" value="Fibronectin type III"/>
    <property type="match status" value="2"/>
</dbReference>
<evidence type="ECO:0000256" key="3">
    <source>
        <dbReference type="SAM" id="SignalP"/>
    </source>
</evidence>
<dbReference type="Proteomes" id="UP001046870">
    <property type="component" value="Chromosome 16"/>
</dbReference>